<evidence type="ECO:0000313" key="3">
    <source>
        <dbReference type="Proteomes" id="UP000059074"/>
    </source>
</evidence>
<dbReference type="PATRIC" id="fig|121290.4.peg.2199"/>
<dbReference type="EMBL" id="LMTR01000043">
    <property type="protein sequence ID" value="KWT69818.1"/>
    <property type="molecule type" value="Genomic_DNA"/>
</dbReference>
<dbReference type="Proteomes" id="UP000059074">
    <property type="component" value="Unassembled WGS sequence"/>
</dbReference>
<comment type="caution">
    <text evidence="2">The sequence shown here is derived from an EMBL/GenBank/DDBJ whole genome shotgun (WGS) entry which is preliminary data.</text>
</comment>
<keyword evidence="3" id="KW-1185">Reference proteome</keyword>
<dbReference type="CDD" id="cd04301">
    <property type="entry name" value="NAT_SF"/>
    <property type="match status" value="1"/>
</dbReference>
<dbReference type="SUPFAM" id="SSF55729">
    <property type="entry name" value="Acyl-CoA N-acyltransferases (Nat)"/>
    <property type="match status" value="1"/>
</dbReference>
<dbReference type="Pfam" id="PF00583">
    <property type="entry name" value="Acetyltransf_1"/>
    <property type="match status" value="1"/>
</dbReference>
<dbReference type="RefSeq" id="WP_068460833.1">
    <property type="nucleotide sequence ID" value="NZ_LMTR01000043.1"/>
</dbReference>
<sequence length="219" mass="24009">MSPTFTVLTSGNDPRFDAAMRIYREAIDPSEQKPEERLRTLVSNSRYSFLVAEIAGEVVGFASVYIPPTREFWLLEYLAVDAGLRSSGLGSKLFAATIAFADERTGNAPGILEVEKPGAGIGADDPMRRRLAFYNRTGCRLMTGLDYILPPQQGEIPPPMLLLVHGAPQLATVERSALHRWLIAIYGDVYDLPPEDARIARMLAALPERVPLVGLAALL</sequence>
<dbReference type="GO" id="GO:0016747">
    <property type="term" value="F:acyltransferase activity, transferring groups other than amino-acyl groups"/>
    <property type="evidence" value="ECO:0007669"/>
    <property type="project" value="InterPro"/>
</dbReference>
<name>A0A109BJ83_HYPSL</name>
<dbReference type="AlphaFoldDB" id="A0A109BJ83"/>
<dbReference type="PROSITE" id="PS51186">
    <property type="entry name" value="GNAT"/>
    <property type="match status" value="1"/>
</dbReference>
<feature type="domain" description="N-acetyltransferase" evidence="1">
    <location>
        <begin position="6"/>
        <end position="168"/>
    </location>
</feature>
<dbReference type="Gene3D" id="3.40.630.30">
    <property type="match status" value="1"/>
</dbReference>
<evidence type="ECO:0000259" key="1">
    <source>
        <dbReference type="PROSITE" id="PS51186"/>
    </source>
</evidence>
<dbReference type="InterPro" id="IPR000182">
    <property type="entry name" value="GNAT_dom"/>
</dbReference>
<dbReference type="OrthoDB" id="120618at2"/>
<evidence type="ECO:0000313" key="2">
    <source>
        <dbReference type="EMBL" id="KWT69818.1"/>
    </source>
</evidence>
<organism evidence="2 3">
    <name type="scientific">Hyphomicrobium sulfonivorans</name>
    <dbReference type="NCBI Taxonomy" id="121290"/>
    <lineage>
        <taxon>Bacteria</taxon>
        <taxon>Pseudomonadati</taxon>
        <taxon>Pseudomonadota</taxon>
        <taxon>Alphaproteobacteria</taxon>
        <taxon>Hyphomicrobiales</taxon>
        <taxon>Hyphomicrobiaceae</taxon>
        <taxon>Hyphomicrobium</taxon>
    </lineage>
</organism>
<dbReference type="InterPro" id="IPR016181">
    <property type="entry name" value="Acyl_CoA_acyltransferase"/>
</dbReference>
<protein>
    <recommendedName>
        <fullName evidence="1">N-acetyltransferase domain-containing protein</fullName>
    </recommendedName>
</protein>
<gene>
    <name evidence="2" type="ORF">APY04_1318</name>
</gene>
<accession>A0A109BJ83</accession>
<dbReference type="STRING" id="121290.APY04_1318"/>
<reference evidence="2 3" key="1">
    <citation type="submission" date="2015-10" db="EMBL/GenBank/DDBJ databases">
        <title>Transcriptomic analysis of a linuron degrading triple-species bacterial consortium.</title>
        <authorList>
            <person name="Albers P."/>
        </authorList>
    </citation>
    <scope>NUCLEOTIDE SEQUENCE [LARGE SCALE GENOMIC DNA]</scope>
    <source>
        <strain evidence="2 3">WDL6</strain>
    </source>
</reference>
<proteinExistence type="predicted"/>